<dbReference type="GO" id="GO:0016987">
    <property type="term" value="F:sigma factor activity"/>
    <property type="evidence" value="ECO:0007669"/>
    <property type="project" value="UniProtKB-KW"/>
</dbReference>
<dbReference type="PANTHER" id="PTHR43133">
    <property type="entry name" value="RNA POLYMERASE ECF-TYPE SIGMA FACTO"/>
    <property type="match status" value="1"/>
</dbReference>
<dbReference type="Pfam" id="PF04542">
    <property type="entry name" value="Sigma70_r2"/>
    <property type="match status" value="1"/>
</dbReference>
<keyword evidence="5" id="KW-1133">Transmembrane helix</keyword>
<feature type="transmembrane region" description="Helical" evidence="5">
    <location>
        <begin position="37"/>
        <end position="69"/>
    </location>
</feature>
<dbReference type="EMBL" id="VUNF01000021">
    <property type="protein sequence ID" value="MST78118.1"/>
    <property type="molecule type" value="Genomic_DNA"/>
</dbReference>
<dbReference type="Gene3D" id="1.10.10.10">
    <property type="entry name" value="Winged helix-like DNA-binding domain superfamily/Winged helix DNA-binding domain"/>
    <property type="match status" value="1"/>
</dbReference>
<comment type="caution">
    <text evidence="7">The sequence shown here is derived from an EMBL/GenBank/DDBJ whole genome shotgun (WGS) entry which is preliminary data.</text>
</comment>
<dbReference type="InterPro" id="IPR013324">
    <property type="entry name" value="RNA_pol_sigma_r3/r4-like"/>
</dbReference>
<evidence type="ECO:0000313" key="7">
    <source>
        <dbReference type="EMBL" id="MST78118.1"/>
    </source>
</evidence>
<dbReference type="PROSITE" id="PS00622">
    <property type="entry name" value="HTH_LUXR_1"/>
    <property type="match status" value="1"/>
</dbReference>
<dbReference type="Gene3D" id="1.10.1740.10">
    <property type="match status" value="1"/>
</dbReference>
<dbReference type="NCBIfam" id="TIGR02985">
    <property type="entry name" value="Sig70_bacteroi1"/>
    <property type="match status" value="1"/>
</dbReference>
<dbReference type="InterPro" id="IPR000792">
    <property type="entry name" value="Tscrpt_reg_LuxR_C"/>
</dbReference>
<dbReference type="GO" id="GO:0006352">
    <property type="term" value="P:DNA-templated transcription initiation"/>
    <property type="evidence" value="ECO:0007669"/>
    <property type="project" value="InterPro"/>
</dbReference>
<sequence length="288" mass="33399">MRCSILSFSDASCSTLDKSSLPSSSEISPVSNLLTSVLISIFLFIFSNTFVIELFSVFTIITHSGAFVVTKIKKKVKKSCIFKFYCIKMRIFALMSEKSDIEIAIICQWDNQAIELLYDKYYRALVSYGCQFVEMTIAEDIVQDLFSVLWERRPFFNCISKFSAYLYNTVHNSALNHLRHQAVHNNYRQSIVDNLQEFMLVDDTLDIFNKEEIYRQLFAAIDELPPRQKEVFLLCMEGKKNREIAEQLDISAETVKVQKRRAIARLRDKLSPMLIEIILVLIRKSFDA</sequence>
<evidence type="ECO:0000256" key="3">
    <source>
        <dbReference type="ARBA" id="ARBA00023082"/>
    </source>
</evidence>
<evidence type="ECO:0000256" key="5">
    <source>
        <dbReference type="SAM" id="Phobius"/>
    </source>
</evidence>
<evidence type="ECO:0000313" key="8">
    <source>
        <dbReference type="Proteomes" id="UP000450161"/>
    </source>
</evidence>
<reference evidence="7 8" key="1">
    <citation type="submission" date="2019-08" db="EMBL/GenBank/DDBJ databases">
        <title>In-depth cultivation of the pig gut microbiome towards novel bacterial diversity and tailored functional studies.</title>
        <authorList>
            <person name="Wylensek D."/>
            <person name="Hitch T.C.A."/>
            <person name="Clavel T."/>
        </authorList>
    </citation>
    <scope>NUCLEOTIDE SEQUENCE [LARGE SCALE GENOMIC DNA]</scope>
    <source>
        <strain evidence="7 8">LKV-178-WT-2C</strain>
    </source>
</reference>
<dbReference type="InterPro" id="IPR039425">
    <property type="entry name" value="RNA_pol_sigma-70-like"/>
</dbReference>
<dbReference type="InterPro" id="IPR007627">
    <property type="entry name" value="RNA_pol_sigma70_r2"/>
</dbReference>
<name>A0A6I2U0Q6_9BACT</name>
<dbReference type="InterPro" id="IPR014284">
    <property type="entry name" value="RNA_pol_sigma-70_dom"/>
</dbReference>
<dbReference type="InterPro" id="IPR013325">
    <property type="entry name" value="RNA_pol_sigma_r2"/>
</dbReference>
<organism evidence="7 8">
    <name type="scientific">Segatella copri</name>
    <dbReference type="NCBI Taxonomy" id="165179"/>
    <lineage>
        <taxon>Bacteria</taxon>
        <taxon>Pseudomonadati</taxon>
        <taxon>Bacteroidota</taxon>
        <taxon>Bacteroidia</taxon>
        <taxon>Bacteroidales</taxon>
        <taxon>Prevotellaceae</taxon>
        <taxon>Segatella</taxon>
    </lineage>
</organism>
<dbReference type="CDD" id="cd06171">
    <property type="entry name" value="Sigma70_r4"/>
    <property type="match status" value="1"/>
</dbReference>
<keyword evidence="5" id="KW-0812">Transmembrane</keyword>
<evidence type="ECO:0000256" key="2">
    <source>
        <dbReference type="ARBA" id="ARBA00023015"/>
    </source>
</evidence>
<dbReference type="AlphaFoldDB" id="A0A6I2U0Q6"/>
<dbReference type="SUPFAM" id="SSF88946">
    <property type="entry name" value="Sigma2 domain of RNA polymerase sigma factors"/>
    <property type="match status" value="1"/>
</dbReference>
<dbReference type="GO" id="GO:0003677">
    <property type="term" value="F:DNA binding"/>
    <property type="evidence" value="ECO:0007669"/>
    <property type="project" value="InterPro"/>
</dbReference>
<proteinExistence type="inferred from homology"/>
<evidence type="ECO:0000259" key="6">
    <source>
        <dbReference type="PROSITE" id="PS50043"/>
    </source>
</evidence>
<dbReference type="PRINTS" id="PR00038">
    <property type="entry name" value="HTHLUXR"/>
</dbReference>
<keyword evidence="5" id="KW-0472">Membrane</keyword>
<dbReference type="SMART" id="SM00421">
    <property type="entry name" value="HTH_LUXR"/>
    <property type="match status" value="1"/>
</dbReference>
<accession>A0A6I2U0Q6</accession>
<gene>
    <name evidence="7" type="ORF">FYJ72_10620</name>
</gene>
<comment type="similarity">
    <text evidence="1">Belongs to the sigma-70 factor family. ECF subfamily.</text>
</comment>
<dbReference type="Proteomes" id="UP000450161">
    <property type="component" value="Unassembled WGS sequence"/>
</dbReference>
<keyword evidence="4" id="KW-0804">Transcription</keyword>
<dbReference type="PROSITE" id="PS50043">
    <property type="entry name" value="HTH_LUXR_2"/>
    <property type="match status" value="1"/>
</dbReference>
<dbReference type="PANTHER" id="PTHR43133:SF46">
    <property type="entry name" value="RNA POLYMERASE SIGMA-70 FACTOR ECF SUBFAMILY"/>
    <property type="match status" value="1"/>
</dbReference>
<keyword evidence="2" id="KW-0805">Transcription regulation</keyword>
<keyword evidence="3" id="KW-0731">Sigma factor</keyword>
<dbReference type="SUPFAM" id="SSF88659">
    <property type="entry name" value="Sigma3 and sigma4 domains of RNA polymerase sigma factors"/>
    <property type="match status" value="1"/>
</dbReference>
<dbReference type="InterPro" id="IPR013249">
    <property type="entry name" value="RNA_pol_sigma70_r4_t2"/>
</dbReference>
<feature type="domain" description="HTH luxR-type" evidence="6">
    <location>
        <begin position="217"/>
        <end position="282"/>
    </location>
</feature>
<evidence type="ECO:0000256" key="1">
    <source>
        <dbReference type="ARBA" id="ARBA00010641"/>
    </source>
</evidence>
<dbReference type="InterPro" id="IPR014327">
    <property type="entry name" value="RNA_pol_sigma70_bacteroid"/>
</dbReference>
<dbReference type="Pfam" id="PF08281">
    <property type="entry name" value="Sigma70_r4_2"/>
    <property type="match status" value="1"/>
</dbReference>
<evidence type="ECO:0000256" key="4">
    <source>
        <dbReference type="ARBA" id="ARBA00023163"/>
    </source>
</evidence>
<dbReference type="InterPro" id="IPR036388">
    <property type="entry name" value="WH-like_DNA-bd_sf"/>
</dbReference>
<dbReference type="NCBIfam" id="TIGR02937">
    <property type="entry name" value="sigma70-ECF"/>
    <property type="match status" value="1"/>
</dbReference>
<protein>
    <submittedName>
        <fullName evidence="7">RNA polymerase sigma-70 factor</fullName>
    </submittedName>
</protein>